<dbReference type="GO" id="GO:0016491">
    <property type="term" value="F:oxidoreductase activity"/>
    <property type="evidence" value="ECO:0007669"/>
    <property type="project" value="UniProtKB-KW"/>
</dbReference>
<dbReference type="InterPro" id="IPR045087">
    <property type="entry name" value="Cu-oxidase_fam"/>
</dbReference>
<accession>A0A1E7FTU8</accession>
<dbReference type="PROSITE" id="PS00079">
    <property type="entry name" value="MULTICOPPER_OXIDASE1"/>
    <property type="match status" value="1"/>
</dbReference>
<comment type="similarity">
    <text evidence="1">Belongs to the multicopper oxidase family.</text>
</comment>
<feature type="domain" description="Plastocyanin-like" evidence="7">
    <location>
        <begin position="1"/>
        <end position="95"/>
    </location>
</feature>
<dbReference type="InterPro" id="IPR008972">
    <property type="entry name" value="Cupredoxin"/>
</dbReference>
<keyword evidence="2" id="KW-0479">Metal-binding</keyword>
<evidence type="ECO:0000313" key="9">
    <source>
        <dbReference type="Proteomes" id="UP000095751"/>
    </source>
</evidence>
<dbReference type="Proteomes" id="UP000095751">
    <property type="component" value="Unassembled WGS sequence"/>
</dbReference>
<keyword evidence="3" id="KW-0560">Oxidoreductase</keyword>
<proteinExistence type="inferred from homology"/>
<dbReference type="InterPro" id="IPR033138">
    <property type="entry name" value="Cu_oxidase_CS"/>
</dbReference>
<dbReference type="SUPFAM" id="SSF49503">
    <property type="entry name" value="Cupredoxins"/>
    <property type="match status" value="3"/>
</dbReference>
<dbReference type="InterPro" id="IPR011707">
    <property type="entry name" value="Cu-oxidase-like_N"/>
</dbReference>
<dbReference type="EMBL" id="KV784354">
    <property type="protein sequence ID" value="OEU21588.1"/>
    <property type="molecule type" value="Genomic_DNA"/>
</dbReference>
<sequence>MPGPLLEATEGDTIRLTVNNEDKSLSTAIHFHGMHQKETPWMDGVAQITQCPLGPMQSQTYEFKAYPAGTHYWHAHFSTQIADGLTGPLIVHPKEGDYNDNYDVEDRILFLQDFYLQTSQQQATGLLNYPFTWIGNPDSLLINGKGIASKCLEGGSNFEDPNACLSTCTTDDAPSQLLSTINVESLKTYRLRLINSAQLIMMNVAIQDHNMTIIEVEGTIVDPKTVSNIDIAPGQRISVLITTDQPPGNYMIETTVRERNIPGLTGRAILAYSNRNGIAIDSTLSLNMTEPLLAYSYRNGNAINSTLSLNMAESLPHPLWNETTRLDKNTGEEDALLWAMNNISSTKTANPLIGSAVAQSQTINNSEDSRPGPNLGSEETAVIRAEKGQVIEIVFQNARALNGVAEFHPWHMHGHSFWVIGRGEGIYDPESDIDSYNLRNPLLRDTVTLWPLGWVAVRFVANNAGVWSIHCHLTSHLVMGMAFNLITNPNEIGDPSDSVKFCNSARLDPPQSKKNEIDSTASLSDSAASYSFHKNLWISAIAIATSLFLW</sequence>
<evidence type="ECO:0000313" key="8">
    <source>
        <dbReference type="EMBL" id="OEU21588.1"/>
    </source>
</evidence>
<reference evidence="8 9" key="1">
    <citation type="submission" date="2016-09" db="EMBL/GenBank/DDBJ databases">
        <title>Extensive genetic diversity and differential bi-allelic expression allows diatom success in the polar Southern Ocean.</title>
        <authorList>
            <consortium name="DOE Joint Genome Institute"/>
            <person name="Mock T."/>
            <person name="Otillar R.P."/>
            <person name="Strauss J."/>
            <person name="Dupont C."/>
            <person name="Frickenhaus S."/>
            <person name="Maumus F."/>
            <person name="Mcmullan M."/>
            <person name="Sanges R."/>
            <person name="Schmutz J."/>
            <person name="Toseland A."/>
            <person name="Valas R."/>
            <person name="Veluchamy A."/>
            <person name="Ward B.J."/>
            <person name="Allen A."/>
            <person name="Barry K."/>
            <person name="Falciatore A."/>
            <person name="Ferrante M."/>
            <person name="Fortunato A.E."/>
            <person name="Gloeckner G."/>
            <person name="Gruber A."/>
            <person name="Hipkin R."/>
            <person name="Janech M."/>
            <person name="Kroth P."/>
            <person name="Leese F."/>
            <person name="Lindquist E."/>
            <person name="Lyon B.R."/>
            <person name="Martin J."/>
            <person name="Mayer C."/>
            <person name="Parker M."/>
            <person name="Quesneville H."/>
            <person name="Raymond J."/>
            <person name="Uhlig C."/>
            <person name="Valentin K.U."/>
            <person name="Worden A.Z."/>
            <person name="Armbrust E.V."/>
            <person name="Bowler C."/>
            <person name="Green B."/>
            <person name="Moulton V."/>
            <person name="Van Oosterhout C."/>
            <person name="Grigoriev I."/>
        </authorList>
    </citation>
    <scope>NUCLEOTIDE SEQUENCE [LARGE SCALE GENOMIC DNA]</scope>
    <source>
        <strain evidence="8 9">CCMP1102</strain>
    </source>
</reference>
<dbReference type="PROSITE" id="PS00080">
    <property type="entry name" value="MULTICOPPER_OXIDASE2"/>
    <property type="match status" value="1"/>
</dbReference>
<dbReference type="InterPro" id="IPR002355">
    <property type="entry name" value="Cu_oxidase_Cu_BS"/>
</dbReference>
<dbReference type="InterPro" id="IPR001117">
    <property type="entry name" value="Cu-oxidase_2nd"/>
</dbReference>
<dbReference type="InParanoid" id="A0A1E7FTU8"/>
<evidence type="ECO:0000259" key="6">
    <source>
        <dbReference type="Pfam" id="PF07731"/>
    </source>
</evidence>
<evidence type="ECO:0000256" key="4">
    <source>
        <dbReference type="ARBA" id="ARBA00023008"/>
    </source>
</evidence>
<organism evidence="8 9">
    <name type="scientific">Fragilariopsis cylindrus CCMP1102</name>
    <dbReference type="NCBI Taxonomy" id="635003"/>
    <lineage>
        <taxon>Eukaryota</taxon>
        <taxon>Sar</taxon>
        <taxon>Stramenopiles</taxon>
        <taxon>Ochrophyta</taxon>
        <taxon>Bacillariophyta</taxon>
        <taxon>Bacillariophyceae</taxon>
        <taxon>Bacillariophycidae</taxon>
        <taxon>Bacillariales</taxon>
        <taxon>Bacillariaceae</taxon>
        <taxon>Fragilariopsis</taxon>
    </lineage>
</organism>
<dbReference type="AlphaFoldDB" id="A0A1E7FTU8"/>
<dbReference type="Pfam" id="PF00394">
    <property type="entry name" value="Cu-oxidase"/>
    <property type="match status" value="1"/>
</dbReference>
<keyword evidence="9" id="KW-1185">Reference proteome</keyword>
<evidence type="ECO:0000256" key="3">
    <source>
        <dbReference type="ARBA" id="ARBA00023002"/>
    </source>
</evidence>
<dbReference type="Gene3D" id="2.60.40.420">
    <property type="entry name" value="Cupredoxins - blue copper proteins"/>
    <property type="match status" value="3"/>
</dbReference>
<dbReference type="OrthoDB" id="47274at2759"/>
<keyword evidence="4" id="KW-0186">Copper</keyword>
<evidence type="ECO:0000256" key="1">
    <source>
        <dbReference type="ARBA" id="ARBA00010609"/>
    </source>
</evidence>
<dbReference type="PANTHER" id="PTHR11709">
    <property type="entry name" value="MULTI-COPPER OXIDASE"/>
    <property type="match status" value="1"/>
</dbReference>
<dbReference type="InterPro" id="IPR011706">
    <property type="entry name" value="Cu-oxidase_C"/>
</dbReference>
<name>A0A1E7FTU8_9STRA</name>
<feature type="domain" description="Plastocyanin-like" evidence="5">
    <location>
        <begin position="106"/>
        <end position="274"/>
    </location>
</feature>
<dbReference type="Pfam" id="PF07732">
    <property type="entry name" value="Cu-oxidase_3"/>
    <property type="match status" value="1"/>
</dbReference>
<evidence type="ECO:0000259" key="5">
    <source>
        <dbReference type="Pfam" id="PF00394"/>
    </source>
</evidence>
<feature type="domain" description="Plastocyanin-like" evidence="6">
    <location>
        <begin position="362"/>
        <end position="490"/>
    </location>
</feature>
<evidence type="ECO:0000259" key="7">
    <source>
        <dbReference type="Pfam" id="PF07732"/>
    </source>
</evidence>
<protein>
    <submittedName>
        <fullName evidence="8">Cu-oxidase-domain-containing protein</fullName>
    </submittedName>
</protein>
<dbReference type="Pfam" id="PF07731">
    <property type="entry name" value="Cu-oxidase_2"/>
    <property type="match status" value="1"/>
</dbReference>
<dbReference type="PANTHER" id="PTHR11709:SF394">
    <property type="entry name" value="FI03373P-RELATED"/>
    <property type="match status" value="1"/>
</dbReference>
<evidence type="ECO:0000256" key="2">
    <source>
        <dbReference type="ARBA" id="ARBA00022723"/>
    </source>
</evidence>
<dbReference type="GO" id="GO:0005507">
    <property type="term" value="F:copper ion binding"/>
    <property type="evidence" value="ECO:0007669"/>
    <property type="project" value="InterPro"/>
</dbReference>
<dbReference type="CDD" id="cd04205">
    <property type="entry name" value="CuRO_2_LCC_like"/>
    <property type="match status" value="1"/>
</dbReference>
<gene>
    <name evidence="8" type="ORF">FRACYDRAFT_206397</name>
</gene>
<dbReference type="KEGG" id="fcy:FRACYDRAFT_206397"/>